<keyword evidence="3" id="KW-1185">Reference proteome</keyword>
<proteinExistence type="predicted"/>
<dbReference type="RefSeq" id="WP_053937859.1">
    <property type="nucleotide sequence ID" value="NZ_LAQT01000008.1"/>
</dbReference>
<evidence type="ECO:0000313" key="2">
    <source>
        <dbReference type="EMBL" id="KPC53021.1"/>
    </source>
</evidence>
<comment type="caution">
    <text evidence="2">The sequence shown here is derived from an EMBL/GenBank/DDBJ whole genome shotgun (WGS) entry which is preliminary data.</text>
</comment>
<evidence type="ECO:0000313" key="3">
    <source>
        <dbReference type="Proteomes" id="UP000037939"/>
    </source>
</evidence>
<sequence>MATKKNETAAAEQVAVDQQESLGDTVVEQALDAPVTTAAPGDTSAEAGAAVLESGLDAHEAAQDDVEAPLSEFAGALRTSSATLSCRVLAQCQYGQVNAVVSLSMAEAEAAYRAGLVDPHPDAVAYASSL</sequence>
<dbReference type="EMBL" id="LAQT01000008">
    <property type="protein sequence ID" value="KPC53021.1"/>
    <property type="molecule type" value="Genomic_DNA"/>
</dbReference>
<feature type="compositionally biased region" description="Low complexity" evidence="1">
    <location>
        <begin position="9"/>
        <end position="20"/>
    </location>
</feature>
<reference evidence="2 3" key="1">
    <citation type="submission" date="2015-07" db="EMBL/GenBank/DDBJ databases">
        <title>Draft genome sequence of the Amantichitinum ursilacus IGB-41, a new chitin-degrading bacterium.</title>
        <authorList>
            <person name="Kirstahler P."/>
            <person name="Guenther M."/>
            <person name="Grumaz C."/>
            <person name="Rupp S."/>
            <person name="Zibek S."/>
            <person name="Sohn K."/>
        </authorList>
    </citation>
    <scope>NUCLEOTIDE SEQUENCE [LARGE SCALE GENOMIC DNA]</scope>
    <source>
        <strain evidence="2 3">IGB-41</strain>
    </source>
</reference>
<organism evidence="2 3">
    <name type="scientific">Amantichitinum ursilacus</name>
    <dbReference type="NCBI Taxonomy" id="857265"/>
    <lineage>
        <taxon>Bacteria</taxon>
        <taxon>Pseudomonadati</taxon>
        <taxon>Pseudomonadota</taxon>
        <taxon>Betaproteobacteria</taxon>
        <taxon>Neisseriales</taxon>
        <taxon>Chitinibacteraceae</taxon>
        <taxon>Amantichitinum</taxon>
    </lineage>
</organism>
<dbReference type="AlphaFoldDB" id="A0A0N0XJ68"/>
<accession>A0A0N0XJ68</accession>
<evidence type="ECO:0000256" key="1">
    <source>
        <dbReference type="SAM" id="MobiDB-lite"/>
    </source>
</evidence>
<feature type="region of interest" description="Disordered" evidence="1">
    <location>
        <begin position="1"/>
        <end position="20"/>
    </location>
</feature>
<dbReference type="STRING" id="857265.WG78_11040"/>
<dbReference type="Proteomes" id="UP000037939">
    <property type="component" value="Unassembled WGS sequence"/>
</dbReference>
<protein>
    <submittedName>
        <fullName evidence="2">Uncharacterized protein</fullName>
    </submittedName>
</protein>
<name>A0A0N0XJ68_9NEIS</name>
<gene>
    <name evidence="2" type="ORF">WG78_11040</name>
</gene>